<feature type="domain" description="Leucine zipper with capping helix" evidence="10">
    <location>
        <begin position="169"/>
        <end position="204"/>
    </location>
</feature>
<evidence type="ECO:0000313" key="11">
    <source>
        <dbReference type="EMBL" id="ORX52153.1"/>
    </source>
</evidence>
<name>A0A1Y1VDM7_9FUNG</name>
<dbReference type="Gene3D" id="1.10.10.10">
    <property type="entry name" value="Winged helix-like DNA-binding domain superfamily/Winged helix DNA-binding domain"/>
    <property type="match status" value="1"/>
</dbReference>
<dbReference type="InterPro" id="IPR040661">
    <property type="entry name" value="LZ3wCH"/>
</dbReference>
<dbReference type="EMBL" id="MCFH01000016">
    <property type="protein sequence ID" value="ORX52153.1"/>
    <property type="molecule type" value="Genomic_DNA"/>
</dbReference>
<evidence type="ECO:0000256" key="7">
    <source>
        <dbReference type="ARBA" id="ARBA00023254"/>
    </source>
</evidence>
<dbReference type="Pfam" id="PF18517">
    <property type="entry name" value="LZ3wCH"/>
    <property type="match status" value="1"/>
</dbReference>
<dbReference type="GO" id="GO:0010774">
    <property type="term" value="P:meiotic strand invasion involved in reciprocal meiotic recombination"/>
    <property type="evidence" value="ECO:0007669"/>
    <property type="project" value="EnsemblFungi"/>
</dbReference>
<dbReference type="Pfam" id="PF07106">
    <property type="entry name" value="WHD_TBPIP"/>
    <property type="match status" value="1"/>
</dbReference>
<evidence type="ECO:0000259" key="10">
    <source>
        <dbReference type="Pfam" id="PF18517"/>
    </source>
</evidence>
<protein>
    <recommendedName>
        <fullName evidence="3">Homologous-pairing protein 2 homolog</fullName>
    </recommendedName>
</protein>
<evidence type="ECO:0000256" key="5">
    <source>
        <dbReference type="ARBA" id="ARBA00023172"/>
    </source>
</evidence>
<comment type="similarity">
    <text evidence="2">Belongs to the HOP2 family.</text>
</comment>
<dbReference type="GO" id="GO:0120230">
    <property type="term" value="F:recombinase activator activity"/>
    <property type="evidence" value="ECO:0007669"/>
    <property type="project" value="EnsemblFungi"/>
</dbReference>
<keyword evidence="6" id="KW-0539">Nucleus</keyword>
<feature type="coiled-coil region" evidence="8">
    <location>
        <begin position="84"/>
        <end position="155"/>
    </location>
</feature>
<evidence type="ECO:0000256" key="4">
    <source>
        <dbReference type="ARBA" id="ARBA00023054"/>
    </source>
</evidence>
<evidence type="ECO:0000256" key="3">
    <source>
        <dbReference type="ARBA" id="ARBA00016093"/>
    </source>
</evidence>
<comment type="subcellular location">
    <subcellularLocation>
        <location evidence="1">Nucleus</location>
    </subcellularLocation>
</comment>
<dbReference type="OrthoDB" id="272266at2759"/>
<dbReference type="GO" id="GO:0000785">
    <property type="term" value="C:chromatin"/>
    <property type="evidence" value="ECO:0007669"/>
    <property type="project" value="EnsemblFungi"/>
</dbReference>
<proteinExistence type="inferred from homology"/>
<dbReference type="STRING" id="1754191.A0A1Y1VDM7"/>
<dbReference type="GO" id="GO:0007129">
    <property type="term" value="P:homologous chromosome pairing at meiosis"/>
    <property type="evidence" value="ECO:0007669"/>
    <property type="project" value="EnsemblFungi"/>
</dbReference>
<evidence type="ECO:0000256" key="2">
    <source>
        <dbReference type="ARBA" id="ARBA00007922"/>
    </source>
</evidence>
<dbReference type="GO" id="GO:0003690">
    <property type="term" value="F:double-stranded DNA binding"/>
    <property type="evidence" value="ECO:0007669"/>
    <property type="project" value="TreeGrafter"/>
</dbReference>
<evidence type="ECO:0000256" key="6">
    <source>
        <dbReference type="ARBA" id="ARBA00023242"/>
    </source>
</evidence>
<dbReference type="Proteomes" id="UP000193719">
    <property type="component" value="Unassembled WGS sequence"/>
</dbReference>
<dbReference type="InterPro" id="IPR010776">
    <property type="entry name" value="Hop2_WH_dom"/>
</dbReference>
<dbReference type="PANTHER" id="PTHR15938">
    <property type="entry name" value="TBP-1 INTERACTING PROTEIN"/>
    <property type="match status" value="1"/>
</dbReference>
<reference evidence="11 12" key="2">
    <citation type="submission" date="2016-08" db="EMBL/GenBank/DDBJ databases">
        <title>Pervasive Adenine N6-methylation of Active Genes in Fungi.</title>
        <authorList>
            <consortium name="DOE Joint Genome Institute"/>
            <person name="Mondo S.J."/>
            <person name="Dannebaum R.O."/>
            <person name="Kuo R.C."/>
            <person name="Labutti K."/>
            <person name="Haridas S."/>
            <person name="Kuo A."/>
            <person name="Salamov A."/>
            <person name="Ahrendt S.R."/>
            <person name="Lipzen A."/>
            <person name="Sullivan W."/>
            <person name="Andreopoulos W.B."/>
            <person name="Clum A."/>
            <person name="Lindquist E."/>
            <person name="Daum C."/>
            <person name="Ramamoorthy G.K."/>
            <person name="Gryganskyi A."/>
            <person name="Culley D."/>
            <person name="Magnuson J.K."/>
            <person name="James T.Y."/>
            <person name="O'Malley M.A."/>
            <person name="Stajich J.E."/>
            <person name="Spatafora J.W."/>
            <person name="Visel A."/>
            <person name="Grigoriev I.V."/>
        </authorList>
    </citation>
    <scope>NUCLEOTIDE SEQUENCE [LARGE SCALE GENOMIC DNA]</scope>
    <source>
        <strain evidence="12">finn</strain>
    </source>
</reference>
<evidence type="ECO:0000259" key="9">
    <source>
        <dbReference type="Pfam" id="PF07106"/>
    </source>
</evidence>
<evidence type="ECO:0000256" key="8">
    <source>
        <dbReference type="SAM" id="Coils"/>
    </source>
</evidence>
<gene>
    <name evidence="11" type="ORF">BCR36DRAFT_350414</name>
</gene>
<organism evidence="11 12">
    <name type="scientific">Piromyces finnis</name>
    <dbReference type="NCBI Taxonomy" id="1754191"/>
    <lineage>
        <taxon>Eukaryota</taxon>
        <taxon>Fungi</taxon>
        <taxon>Fungi incertae sedis</taxon>
        <taxon>Chytridiomycota</taxon>
        <taxon>Chytridiomycota incertae sedis</taxon>
        <taxon>Neocallimastigomycetes</taxon>
        <taxon>Neocallimastigales</taxon>
        <taxon>Neocallimastigaceae</taxon>
        <taxon>Piromyces</taxon>
    </lineage>
</organism>
<feature type="domain" description="Homologous-pairing protein 2 winged helix" evidence="9">
    <location>
        <begin position="12"/>
        <end position="72"/>
    </location>
</feature>
<comment type="caution">
    <text evidence="11">The sequence shown here is derived from an EMBL/GenBank/DDBJ whole genome shotgun (WGS) entry which is preliminary data.</text>
</comment>
<reference evidence="11 12" key="1">
    <citation type="submission" date="2016-08" db="EMBL/GenBank/DDBJ databases">
        <title>Genomes of anaerobic fungi encode conserved fungal cellulosomes for biomass hydrolysis.</title>
        <authorList>
            <consortium name="DOE Joint Genome Institute"/>
            <person name="Haitjema C.H."/>
            <person name="Gilmore S.P."/>
            <person name="Henske J.K."/>
            <person name="Solomon K.V."/>
            <person name="De Groot R."/>
            <person name="Kuo A."/>
            <person name="Mondo S.J."/>
            <person name="Salamov A.A."/>
            <person name="Labutti K."/>
            <person name="Zhao Z."/>
            <person name="Chiniquy J."/>
            <person name="Barry K."/>
            <person name="Brewer H.M."/>
            <person name="Purvine S.O."/>
            <person name="Wright A.T."/>
            <person name="Boxma B."/>
            <person name="Van Alen T."/>
            <person name="Hackstein J.H."/>
            <person name="Baker S.E."/>
            <person name="Grigoriev I.V."/>
            <person name="O'Malley M.A."/>
        </authorList>
    </citation>
    <scope>NUCLEOTIDE SEQUENCE [LARGE SCALE GENOMIC DNA]</scope>
    <source>
        <strain evidence="12">finn</strain>
    </source>
</reference>
<keyword evidence="7" id="KW-0469">Meiosis</keyword>
<sequence length="209" mass="24379">MAKPQKTLKDSEAIEYILNYLKKQNRPYSAADVYNNLHGVVGKTLVQKILQKSSEENKIKEKIYGKQKVYVAIQDDEDFSPEDLLNLDKTIEELQKELKEEKTKTNSLKSKLNNLNNSMTDEEIVEKLNSIHEENQNLEERLNTLTTGVKLISKEEQNEIDKALAYNKLEWKKRKRMFNNAWDIITENMPKKPKELMEELGIETGNANY</sequence>
<dbReference type="GO" id="GO:0120231">
    <property type="term" value="C:DNA recombinase auxiliary factor complex"/>
    <property type="evidence" value="ECO:0007669"/>
    <property type="project" value="EnsemblFungi"/>
</dbReference>
<evidence type="ECO:0000313" key="12">
    <source>
        <dbReference type="Proteomes" id="UP000193719"/>
    </source>
</evidence>
<dbReference type="GO" id="GO:0000709">
    <property type="term" value="P:meiotic joint molecule formation"/>
    <property type="evidence" value="ECO:0007669"/>
    <property type="project" value="EnsemblFungi"/>
</dbReference>
<keyword evidence="4 8" id="KW-0175">Coiled coil</keyword>
<dbReference type="PANTHER" id="PTHR15938:SF0">
    <property type="entry name" value="HOMOLOGOUS-PAIRING PROTEIN 2 HOMOLOG"/>
    <property type="match status" value="1"/>
</dbReference>
<keyword evidence="12" id="KW-1185">Reference proteome</keyword>
<evidence type="ECO:0000256" key="1">
    <source>
        <dbReference type="ARBA" id="ARBA00004123"/>
    </source>
</evidence>
<dbReference type="InterPro" id="IPR036388">
    <property type="entry name" value="WH-like_DNA-bd_sf"/>
</dbReference>
<dbReference type="AlphaFoldDB" id="A0A1Y1VDM7"/>
<dbReference type="GO" id="GO:0000794">
    <property type="term" value="C:condensed nuclear chromosome"/>
    <property type="evidence" value="ECO:0007669"/>
    <property type="project" value="TreeGrafter"/>
</dbReference>
<keyword evidence="5" id="KW-0233">DNA recombination</keyword>
<accession>A0A1Y1VDM7</accession>